<proteinExistence type="predicted"/>
<accession>A0A0A9BQS0</accession>
<protein>
    <submittedName>
        <fullName evidence="1">Uncharacterized protein</fullName>
    </submittedName>
</protein>
<evidence type="ECO:0000313" key="1">
    <source>
        <dbReference type="EMBL" id="JAD64508.1"/>
    </source>
</evidence>
<organism evidence="1">
    <name type="scientific">Arundo donax</name>
    <name type="common">Giant reed</name>
    <name type="synonym">Donax arundinaceus</name>
    <dbReference type="NCBI Taxonomy" id="35708"/>
    <lineage>
        <taxon>Eukaryota</taxon>
        <taxon>Viridiplantae</taxon>
        <taxon>Streptophyta</taxon>
        <taxon>Embryophyta</taxon>
        <taxon>Tracheophyta</taxon>
        <taxon>Spermatophyta</taxon>
        <taxon>Magnoliopsida</taxon>
        <taxon>Liliopsida</taxon>
        <taxon>Poales</taxon>
        <taxon>Poaceae</taxon>
        <taxon>PACMAD clade</taxon>
        <taxon>Arundinoideae</taxon>
        <taxon>Arundineae</taxon>
        <taxon>Arundo</taxon>
    </lineage>
</organism>
<reference evidence="1" key="1">
    <citation type="submission" date="2014-09" db="EMBL/GenBank/DDBJ databases">
        <authorList>
            <person name="Magalhaes I.L.F."/>
            <person name="Oliveira U."/>
            <person name="Santos F.R."/>
            <person name="Vidigal T.H.D.A."/>
            <person name="Brescovit A.D."/>
            <person name="Santos A.J."/>
        </authorList>
    </citation>
    <scope>NUCLEOTIDE SEQUENCE</scope>
    <source>
        <tissue evidence="1">Shoot tissue taken approximately 20 cm above the soil surface</tissue>
    </source>
</reference>
<name>A0A0A9BQS0_ARUDO</name>
<dbReference type="EMBL" id="GBRH01233387">
    <property type="protein sequence ID" value="JAD64508.1"/>
    <property type="molecule type" value="Transcribed_RNA"/>
</dbReference>
<sequence>MALCQPPKWDIRKIGKCQKAWLCTKDEKATEDHCRVSWNEVCEPRAMKQALYIG</sequence>
<reference evidence="1" key="2">
    <citation type="journal article" date="2015" name="Data Brief">
        <title>Shoot transcriptome of the giant reed, Arundo donax.</title>
        <authorList>
            <person name="Barrero R.A."/>
            <person name="Guerrero F.D."/>
            <person name="Moolhuijzen P."/>
            <person name="Goolsby J.A."/>
            <person name="Tidwell J."/>
            <person name="Bellgard S.E."/>
            <person name="Bellgard M.I."/>
        </authorList>
    </citation>
    <scope>NUCLEOTIDE SEQUENCE</scope>
    <source>
        <tissue evidence="1">Shoot tissue taken approximately 20 cm above the soil surface</tissue>
    </source>
</reference>
<dbReference type="AlphaFoldDB" id="A0A0A9BQS0"/>